<feature type="domain" description="TIL" evidence="2">
    <location>
        <begin position="35"/>
        <end position="86"/>
    </location>
</feature>
<gene>
    <name evidence="3" type="ORF">X798_04512</name>
</gene>
<dbReference type="InterPro" id="IPR036084">
    <property type="entry name" value="Ser_inhib-like_sf"/>
</dbReference>
<keyword evidence="1" id="KW-0646">Protease inhibitor</keyword>
<dbReference type="SUPFAM" id="SSF57567">
    <property type="entry name" value="Serine protease inhibitors"/>
    <property type="match status" value="1"/>
</dbReference>
<keyword evidence="4" id="KW-1185">Reference proteome</keyword>
<sequence>MQMSSLAWISPSIKWKLCPEKVVFYEMTFPRFSECSVMEEFKKCGTACEEICDNLGQPLICTQECIPECLYKEDYIRKRKSGCCIRAELRDSKKRSRSYSLIKSIEIWCSLSANM</sequence>
<dbReference type="GO" id="GO:0004867">
    <property type="term" value="F:serine-type endopeptidase inhibitor activity"/>
    <property type="evidence" value="ECO:0007669"/>
    <property type="project" value="UniProtKB-KW"/>
</dbReference>
<dbReference type="AlphaFoldDB" id="A0A238BT78"/>
<dbReference type="EMBL" id="KZ270008">
    <property type="protein sequence ID" value="OZC08452.1"/>
    <property type="molecule type" value="Genomic_DNA"/>
</dbReference>
<evidence type="ECO:0000313" key="4">
    <source>
        <dbReference type="Proteomes" id="UP000242913"/>
    </source>
</evidence>
<evidence type="ECO:0000259" key="2">
    <source>
        <dbReference type="Pfam" id="PF01826"/>
    </source>
</evidence>
<dbReference type="Pfam" id="PF01826">
    <property type="entry name" value="TIL"/>
    <property type="match status" value="1"/>
</dbReference>
<dbReference type="Proteomes" id="UP000242913">
    <property type="component" value="Unassembled WGS sequence"/>
</dbReference>
<proteinExistence type="predicted"/>
<protein>
    <recommendedName>
        <fullName evidence="2">TIL domain-containing protein</fullName>
    </recommendedName>
</protein>
<evidence type="ECO:0000256" key="1">
    <source>
        <dbReference type="ARBA" id="ARBA00022900"/>
    </source>
</evidence>
<dbReference type="CDD" id="cd19941">
    <property type="entry name" value="TIL"/>
    <property type="match status" value="1"/>
</dbReference>
<dbReference type="InterPro" id="IPR002919">
    <property type="entry name" value="TIL_dom"/>
</dbReference>
<dbReference type="Gene3D" id="2.10.25.10">
    <property type="entry name" value="Laminin"/>
    <property type="match status" value="1"/>
</dbReference>
<name>A0A238BT78_9BILA</name>
<accession>A0A238BT78</accession>
<dbReference type="OrthoDB" id="5849269at2759"/>
<keyword evidence="1" id="KW-0722">Serine protease inhibitor</keyword>
<reference evidence="3 4" key="1">
    <citation type="submission" date="2015-12" db="EMBL/GenBank/DDBJ databases">
        <title>Draft genome of the nematode, Onchocerca flexuosa.</title>
        <authorList>
            <person name="Mitreva M."/>
        </authorList>
    </citation>
    <scope>NUCLEOTIDE SEQUENCE [LARGE SCALE GENOMIC DNA]</scope>
    <source>
        <strain evidence="3">Red Deer</strain>
    </source>
</reference>
<evidence type="ECO:0000313" key="3">
    <source>
        <dbReference type="EMBL" id="OZC08452.1"/>
    </source>
</evidence>
<organism evidence="3 4">
    <name type="scientific">Onchocerca flexuosa</name>
    <dbReference type="NCBI Taxonomy" id="387005"/>
    <lineage>
        <taxon>Eukaryota</taxon>
        <taxon>Metazoa</taxon>
        <taxon>Ecdysozoa</taxon>
        <taxon>Nematoda</taxon>
        <taxon>Chromadorea</taxon>
        <taxon>Rhabditida</taxon>
        <taxon>Spirurina</taxon>
        <taxon>Spiruromorpha</taxon>
        <taxon>Filarioidea</taxon>
        <taxon>Onchocercidae</taxon>
        <taxon>Onchocerca</taxon>
    </lineage>
</organism>